<dbReference type="InterPro" id="IPR011249">
    <property type="entry name" value="Metalloenz_LuxS/M16"/>
</dbReference>
<evidence type="ECO:0000256" key="2">
    <source>
        <dbReference type="ARBA" id="ARBA00022448"/>
    </source>
</evidence>
<feature type="domain" description="Peptidase M16 N-terminal" evidence="11">
    <location>
        <begin position="28"/>
        <end position="171"/>
    </location>
</feature>
<keyword evidence="6" id="KW-0249">Electron transport</keyword>
<dbReference type="Proteomes" id="UP000807469">
    <property type="component" value="Unassembled WGS sequence"/>
</dbReference>
<dbReference type="GO" id="GO:0046872">
    <property type="term" value="F:metal ion binding"/>
    <property type="evidence" value="ECO:0007669"/>
    <property type="project" value="InterPro"/>
</dbReference>
<proteinExistence type="inferred from homology"/>
<evidence type="ECO:0000259" key="11">
    <source>
        <dbReference type="Pfam" id="PF00675"/>
    </source>
</evidence>
<dbReference type="Gene3D" id="3.30.830.10">
    <property type="entry name" value="Metalloenzyme, LuxS/M16 peptidase-like"/>
    <property type="match status" value="2"/>
</dbReference>
<dbReference type="SUPFAM" id="SSF63411">
    <property type="entry name" value="LuxS/MPP-like metallohydrolase"/>
    <property type="match status" value="2"/>
</dbReference>
<evidence type="ECO:0000256" key="7">
    <source>
        <dbReference type="ARBA" id="ARBA00023128"/>
    </source>
</evidence>
<keyword evidence="13" id="KW-1185">Reference proteome</keyword>
<keyword evidence="7" id="KW-0496">Mitochondrion</keyword>
<accession>A0A9P6CU06</accession>
<organism evidence="12 13">
    <name type="scientific">Pholiota conissans</name>
    <dbReference type="NCBI Taxonomy" id="109636"/>
    <lineage>
        <taxon>Eukaryota</taxon>
        <taxon>Fungi</taxon>
        <taxon>Dikarya</taxon>
        <taxon>Basidiomycota</taxon>
        <taxon>Agaricomycotina</taxon>
        <taxon>Agaricomycetes</taxon>
        <taxon>Agaricomycetidae</taxon>
        <taxon>Agaricales</taxon>
        <taxon>Agaricineae</taxon>
        <taxon>Strophariaceae</taxon>
        <taxon>Pholiota</taxon>
    </lineage>
</organism>
<evidence type="ECO:0000256" key="8">
    <source>
        <dbReference type="ARBA" id="ARBA00023136"/>
    </source>
</evidence>
<evidence type="ECO:0000256" key="4">
    <source>
        <dbReference type="ARBA" id="ARBA00022792"/>
    </source>
</evidence>
<comment type="caution">
    <text evidence="12">The sequence shown here is derived from an EMBL/GenBank/DDBJ whole genome shotgun (WGS) entry which is preliminary data.</text>
</comment>
<dbReference type="EMBL" id="MU155514">
    <property type="protein sequence ID" value="KAF9472629.1"/>
    <property type="molecule type" value="Genomic_DNA"/>
</dbReference>
<evidence type="ECO:0000256" key="6">
    <source>
        <dbReference type="ARBA" id="ARBA00022982"/>
    </source>
</evidence>
<dbReference type="PANTHER" id="PTHR11851">
    <property type="entry name" value="METALLOPROTEASE"/>
    <property type="match status" value="1"/>
</dbReference>
<comment type="subcellular location">
    <subcellularLocation>
        <location evidence="1">Mitochondrion inner membrane</location>
        <topology evidence="1">Peripheral membrane protein</topology>
        <orientation evidence="1">Matrix side</orientation>
    </subcellularLocation>
</comment>
<evidence type="ECO:0000313" key="12">
    <source>
        <dbReference type="EMBL" id="KAF9472629.1"/>
    </source>
</evidence>
<dbReference type="OrthoDB" id="6369905at2759"/>
<comment type="similarity">
    <text evidence="9">Belongs to the peptidase M16 family. UQCRC2/QCR2 subfamily.</text>
</comment>
<dbReference type="GO" id="GO:0005743">
    <property type="term" value="C:mitochondrial inner membrane"/>
    <property type="evidence" value="ECO:0007669"/>
    <property type="project" value="UniProtKB-SubCell"/>
</dbReference>
<evidence type="ECO:0000256" key="3">
    <source>
        <dbReference type="ARBA" id="ARBA00022660"/>
    </source>
</evidence>
<keyword evidence="4" id="KW-0999">Mitochondrion inner membrane</keyword>
<sequence length="421" mass="43381">MLRTSTTRNVRRIARSFATVVDTAGVKVAAIDQNQPTSSVTLFVKAGSRFEPKEGVANALKNFAFKSTTERSAIGTVRESELYGGQLSSTLGREHLALTAEFLRGDAAYFVDVLTSFVTSANFTRHEFEEYVTPLISSDSAAVASNPAVRAVDAAHYLAFRSGLGSSLFAPEHNSITVNDVKSFAATAFNKSNIAVVGTGIDQATLSDLVQKAFAKAKAASAATSPASKYFGGETRLTGHGGPQTAFIGFGTTGSSSAELATLAAHLSPTPSVKWSKGISPLSAIPEGTSVTPIHLTYSDATLFGLLVQGPTVEGVKAAGTTAVSALKAAAQSIKAEDLTSAKAKAKFAAASAVDTREGLVAALGSKIFGENVSTLEATLSSLDSVDAAAFSKAASALISAKPTYVTIGEAHLPFADELGL</sequence>
<evidence type="ECO:0000256" key="5">
    <source>
        <dbReference type="ARBA" id="ARBA00022946"/>
    </source>
</evidence>
<evidence type="ECO:0000256" key="9">
    <source>
        <dbReference type="ARBA" id="ARBA00038146"/>
    </source>
</evidence>
<evidence type="ECO:0000256" key="1">
    <source>
        <dbReference type="ARBA" id="ARBA00004443"/>
    </source>
</evidence>
<dbReference type="PANTHER" id="PTHR11851:SF209">
    <property type="entry name" value="CYTOCHROME B-C1 COMPLEX SUBUNIT 2, MITOCHONDRIAL"/>
    <property type="match status" value="1"/>
</dbReference>
<dbReference type="InterPro" id="IPR050361">
    <property type="entry name" value="MPP/UQCRC_Complex"/>
</dbReference>
<evidence type="ECO:0000313" key="13">
    <source>
        <dbReference type="Proteomes" id="UP000807469"/>
    </source>
</evidence>
<keyword evidence="8" id="KW-0472">Membrane</keyword>
<keyword evidence="3" id="KW-0679">Respiratory chain</keyword>
<keyword evidence="2" id="KW-0813">Transport</keyword>
<dbReference type="FunFam" id="3.30.830.10:FF:000021">
    <property type="entry name" value="Cytochrome b-c1 complex subunit 2"/>
    <property type="match status" value="1"/>
</dbReference>
<protein>
    <recommendedName>
        <fullName evidence="10">Cytochrome b-c1 complex subunit 2, mitochondrial</fullName>
    </recommendedName>
</protein>
<dbReference type="InterPro" id="IPR011765">
    <property type="entry name" value="Pept_M16_N"/>
</dbReference>
<evidence type="ECO:0000256" key="10">
    <source>
        <dbReference type="ARBA" id="ARBA00040751"/>
    </source>
</evidence>
<dbReference type="Pfam" id="PF00675">
    <property type="entry name" value="Peptidase_M16"/>
    <property type="match status" value="1"/>
</dbReference>
<name>A0A9P6CU06_9AGAR</name>
<dbReference type="AlphaFoldDB" id="A0A9P6CU06"/>
<reference evidence="12" key="1">
    <citation type="submission" date="2020-11" db="EMBL/GenBank/DDBJ databases">
        <authorList>
            <consortium name="DOE Joint Genome Institute"/>
            <person name="Ahrendt S."/>
            <person name="Riley R."/>
            <person name="Andreopoulos W."/>
            <person name="Labutti K."/>
            <person name="Pangilinan J."/>
            <person name="Ruiz-Duenas F.J."/>
            <person name="Barrasa J.M."/>
            <person name="Sanchez-Garcia M."/>
            <person name="Camarero S."/>
            <person name="Miyauchi S."/>
            <person name="Serrano A."/>
            <person name="Linde D."/>
            <person name="Babiker R."/>
            <person name="Drula E."/>
            <person name="Ayuso-Fernandez I."/>
            <person name="Pacheco R."/>
            <person name="Padilla G."/>
            <person name="Ferreira P."/>
            <person name="Barriuso J."/>
            <person name="Kellner H."/>
            <person name="Castanera R."/>
            <person name="Alfaro M."/>
            <person name="Ramirez L."/>
            <person name="Pisabarro A.G."/>
            <person name="Kuo A."/>
            <person name="Tritt A."/>
            <person name="Lipzen A."/>
            <person name="He G."/>
            <person name="Yan M."/>
            <person name="Ng V."/>
            <person name="Cullen D."/>
            <person name="Martin F."/>
            <person name="Rosso M.-N."/>
            <person name="Henrissat B."/>
            <person name="Hibbett D."/>
            <person name="Martinez A.T."/>
            <person name="Grigoriev I.V."/>
        </authorList>
    </citation>
    <scope>NUCLEOTIDE SEQUENCE</scope>
    <source>
        <strain evidence="12">CIRM-BRFM 674</strain>
    </source>
</reference>
<keyword evidence="5" id="KW-0809">Transit peptide</keyword>
<gene>
    <name evidence="12" type="ORF">BDN70DRAFT_844309</name>
</gene>